<dbReference type="Gene3D" id="2.60.34.10">
    <property type="entry name" value="Substrate Binding Domain Of DNAk, Chain A, domain 1"/>
    <property type="match status" value="2"/>
</dbReference>
<dbReference type="FunFam" id="3.30.30.30:FF:000002">
    <property type="entry name" value="Heat shock 70 kDa protein 4"/>
    <property type="match status" value="1"/>
</dbReference>
<comment type="caution">
    <text evidence="5">The sequence shown here is derived from an EMBL/GenBank/DDBJ whole genome shotgun (WGS) entry which is preliminary data.</text>
</comment>
<dbReference type="GO" id="GO:0005524">
    <property type="term" value="F:ATP binding"/>
    <property type="evidence" value="ECO:0007669"/>
    <property type="project" value="UniProtKB-KW"/>
</dbReference>
<reference evidence="5" key="1">
    <citation type="submission" date="2022-12" db="EMBL/GenBank/DDBJ databases">
        <title>Genome assemblies of Blomia tropicalis.</title>
        <authorList>
            <person name="Cui Y."/>
        </authorList>
    </citation>
    <scope>NUCLEOTIDE SEQUENCE</scope>
    <source>
        <tissue evidence="5">Adult mites</tissue>
    </source>
</reference>
<evidence type="ECO:0000256" key="4">
    <source>
        <dbReference type="RuleBase" id="RU003322"/>
    </source>
</evidence>
<evidence type="ECO:0000256" key="1">
    <source>
        <dbReference type="ARBA" id="ARBA00007381"/>
    </source>
</evidence>
<dbReference type="SUPFAM" id="SSF53067">
    <property type="entry name" value="Actin-like ATPase domain"/>
    <property type="match status" value="2"/>
</dbReference>
<comment type="similarity">
    <text evidence="1 4">Belongs to the heat shock protein 70 family.</text>
</comment>
<organism evidence="5 6">
    <name type="scientific">Blomia tropicalis</name>
    <name type="common">Mite</name>
    <dbReference type="NCBI Taxonomy" id="40697"/>
    <lineage>
        <taxon>Eukaryota</taxon>
        <taxon>Metazoa</taxon>
        <taxon>Ecdysozoa</taxon>
        <taxon>Arthropoda</taxon>
        <taxon>Chelicerata</taxon>
        <taxon>Arachnida</taxon>
        <taxon>Acari</taxon>
        <taxon>Acariformes</taxon>
        <taxon>Sarcoptiformes</taxon>
        <taxon>Astigmata</taxon>
        <taxon>Glycyphagoidea</taxon>
        <taxon>Echimyopodidae</taxon>
        <taxon>Blomia</taxon>
    </lineage>
</organism>
<dbReference type="EMBL" id="JAPWDV010000001">
    <property type="protein sequence ID" value="KAJ6222893.1"/>
    <property type="molecule type" value="Genomic_DNA"/>
</dbReference>
<evidence type="ECO:0000313" key="5">
    <source>
        <dbReference type="EMBL" id="KAJ6222893.1"/>
    </source>
</evidence>
<evidence type="ECO:0000256" key="3">
    <source>
        <dbReference type="ARBA" id="ARBA00022840"/>
    </source>
</evidence>
<keyword evidence="2 4" id="KW-0547">Nucleotide-binding</keyword>
<evidence type="ECO:0000256" key="2">
    <source>
        <dbReference type="ARBA" id="ARBA00022741"/>
    </source>
</evidence>
<accession>A0A9Q0RNY5</accession>
<dbReference type="InterPro" id="IPR043129">
    <property type="entry name" value="ATPase_NBD"/>
</dbReference>
<protein>
    <recommendedName>
        <fullName evidence="7">Blo t Mag29 allergen</fullName>
    </recommendedName>
</protein>
<sequence length="612" mass="68490">MDQNIPIGIDLGTTYSCVSVLQYGEVEIIADEHGNRTMPSIVAFTDRERLIGQAAKDQLASNLDNTISCVKRIIGRKFTDDDVQEDLENLHYLVKNGDQGKPIIEVEYCGETRLFSPEEISAMILGKLKKAAENYLETKVTDAVITVPANFNDLQRQATKDAGAIAGLNVLRIINEPTAAAVAFGYKAHKRSIKIDKTILVFDLGGGTLDVSLVEIDNGSNQVISTAGNRNLGGFDFDNRLASYFAQEFKQKNDIDLSGNRRAMAILREHCEKAKRELATKKETKISIKNLLDGINLEENLDRSKFEDLCLDLFKSTLVPVEKAITDAGLVKNDIDEIVLVGGSTRIPKVQKILSDYFNGKELYRSMNPDEAIAIGAAIQASIINGTDNDVTQDMILLDVTPLSLGTVVHSGEMVKFIERNTPIPVDAVTKYFTTAIDNQKSVLVQIFEGQPQIKVTFRIDENGILTASAMDMKTFNEKEVIINKGQLPKESIERMIAESEQFRVFDEKARERNRAKVHLNEVLVNIKRTFEQQMSRHAMREDDSEKIERKWKVSLNGSRKMRKMQKKTSLKKWNENWLLSAIQSLPDMLIVSSLMVAISNRIGLSLKMTLI</sequence>
<proteinExistence type="inferred from homology"/>
<dbReference type="PROSITE" id="PS00329">
    <property type="entry name" value="HSP70_2"/>
    <property type="match status" value="1"/>
</dbReference>
<keyword evidence="6" id="KW-1185">Reference proteome</keyword>
<name>A0A9Q0RNY5_BLOTA</name>
<dbReference type="Pfam" id="PF00012">
    <property type="entry name" value="HSP70"/>
    <property type="match status" value="1"/>
</dbReference>
<dbReference type="SUPFAM" id="SSF100920">
    <property type="entry name" value="Heat shock protein 70kD (HSP70), peptide-binding domain"/>
    <property type="match status" value="1"/>
</dbReference>
<dbReference type="PROSITE" id="PS01036">
    <property type="entry name" value="HSP70_3"/>
    <property type="match status" value="1"/>
</dbReference>
<dbReference type="AlphaFoldDB" id="A0A9Q0RNY5"/>
<dbReference type="InterPro" id="IPR029047">
    <property type="entry name" value="HSP70_peptide-bd_sf"/>
</dbReference>
<dbReference type="FunFam" id="3.90.640.10:FF:000010">
    <property type="entry name" value="heat shock 70 kDa protein 14"/>
    <property type="match status" value="1"/>
</dbReference>
<dbReference type="CDD" id="cd24028">
    <property type="entry name" value="ASKHA_NBD_HSP70_HSPA1-like"/>
    <property type="match status" value="1"/>
</dbReference>
<dbReference type="PANTHER" id="PTHR19375">
    <property type="entry name" value="HEAT SHOCK PROTEIN 70KDA"/>
    <property type="match status" value="1"/>
</dbReference>
<keyword evidence="3 4" id="KW-0067">ATP-binding</keyword>
<evidence type="ECO:0008006" key="7">
    <source>
        <dbReference type="Google" id="ProtNLM"/>
    </source>
</evidence>
<dbReference type="PROSITE" id="PS00297">
    <property type="entry name" value="HSP70_1"/>
    <property type="match status" value="1"/>
</dbReference>
<dbReference type="Gene3D" id="3.90.640.10">
    <property type="entry name" value="Actin, Chain A, domain 4"/>
    <property type="match status" value="1"/>
</dbReference>
<dbReference type="PRINTS" id="PR00301">
    <property type="entry name" value="HEATSHOCK70"/>
</dbReference>
<evidence type="ECO:0000313" key="6">
    <source>
        <dbReference type="Proteomes" id="UP001142055"/>
    </source>
</evidence>
<gene>
    <name evidence="5" type="ORF">RDWZM_001438</name>
</gene>
<dbReference type="InterPro" id="IPR013126">
    <property type="entry name" value="Hsp_70_fam"/>
</dbReference>
<dbReference type="Gene3D" id="3.30.420.40">
    <property type="match status" value="2"/>
</dbReference>
<dbReference type="FunFam" id="3.30.420.40:FF:000004">
    <property type="entry name" value="Molecular chaperone DnaK"/>
    <property type="match status" value="1"/>
</dbReference>
<dbReference type="GO" id="GO:0140662">
    <property type="term" value="F:ATP-dependent protein folding chaperone"/>
    <property type="evidence" value="ECO:0007669"/>
    <property type="project" value="InterPro"/>
</dbReference>
<dbReference type="Gene3D" id="3.30.30.30">
    <property type="match status" value="1"/>
</dbReference>
<dbReference type="Proteomes" id="UP001142055">
    <property type="component" value="Chromosome 1"/>
</dbReference>
<dbReference type="InterPro" id="IPR018181">
    <property type="entry name" value="Heat_shock_70_CS"/>
</dbReference>